<dbReference type="SMART" id="SM00262">
    <property type="entry name" value="GEL"/>
    <property type="match status" value="3"/>
</dbReference>
<protein>
    <submittedName>
        <fullName evidence="2">Severin</fullName>
    </submittedName>
</protein>
<proteinExistence type="predicted"/>
<reference evidence="2 3" key="1">
    <citation type="submission" date="2018-05" db="EMBL/GenBank/DDBJ databases">
        <title>Genome sequencing and assembly of the regulated plant pathogen Lachnellula willkommii and related sister species for the development of diagnostic species identification markers.</title>
        <authorList>
            <person name="Giroux E."/>
            <person name="Bilodeau G."/>
        </authorList>
    </citation>
    <scope>NUCLEOTIDE SEQUENCE [LARGE SCALE GENOMIC DNA]</scope>
    <source>
        <strain evidence="2 3">CBS 268.59</strain>
    </source>
</reference>
<dbReference type="EMBL" id="QGMK01000616">
    <property type="protein sequence ID" value="TVY80764.1"/>
    <property type="molecule type" value="Genomic_DNA"/>
</dbReference>
<dbReference type="SUPFAM" id="SSF55753">
    <property type="entry name" value="Actin depolymerizing proteins"/>
    <property type="match status" value="3"/>
</dbReference>
<dbReference type="GO" id="GO:0005737">
    <property type="term" value="C:cytoplasm"/>
    <property type="evidence" value="ECO:0007669"/>
    <property type="project" value="TreeGrafter"/>
</dbReference>
<dbReference type="Proteomes" id="UP000469558">
    <property type="component" value="Unassembled WGS sequence"/>
</dbReference>
<dbReference type="InterPro" id="IPR007123">
    <property type="entry name" value="Gelsolin-like_dom"/>
</dbReference>
<comment type="caution">
    <text evidence="2">The sequence shown here is derived from an EMBL/GenBank/DDBJ whole genome shotgun (WGS) entry which is preliminary data.</text>
</comment>
<accession>A0A8T9CAF0</accession>
<organism evidence="2 3">
    <name type="scientific">Lachnellula suecica</name>
    <dbReference type="NCBI Taxonomy" id="602035"/>
    <lineage>
        <taxon>Eukaryota</taxon>
        <taxon>Fungi</taxon>
        <taxon>Dikarya</taxon>
        <taxon>Ascomycota</taxon>
        <taxon>Pezizomycotina</taxon>
        <taxon>Leotiomycetes</taxon>
        <taxon>Helotiales</taxon>
        <taxon>Lachnaceae</taxon>
        <taxon>Lachnellula</taxon>
    </lineage>
</organism>
<dbReference type="InterPro" id="IPR029006">
    <property type="entry name" value="ADF-H/Gelsolin-like_dom_sf"/>
</dbReference>
<evidence type="ECO:0000313" key="3">
    <source>
        <dbReference type="Proteomes" id="UP000469558"/>
    </source>
</evidence>
<dbReference type="PANTHER" id="PTHR11977:SF130">
    <property type="entry name" value="SEVERIN"/>
    <property type="match status" value="1"/>
</dbReference>
<evidence type="ECO:0000313" key="2">
    <source>
        <dbReference type="EMBL" id="TVY80764.1"/>
    </source>
</evidence>
<feature type="domain" description="Gelsolin-like" evidence="1">
    <location>
        <begin position="193"/>
        <end position="243"/>
    </location>
</feature>
<dbReference type="PANTHER" id="PTHR11977">
    <property type="entry name" value="VILLIN"/>
    <property type="match status" value="1"/>
</dbReference>
<dbReference type="Gene3D" id="3.40.20.10">
    <property type="entry name" value="Severin"/>
    <property type="match status" value="3"/>
</dbReference>
<sequence length="393" mass="44103">MPPHEGLTHLKEYDIKDSNVELIGTEIDHRVKYNSARTEPAWNDGRVGLQAGLYVWRIEDFEVVAWPREKYGQFYDGDSFIVLHSYKVGKEGSEKLGHEVFFWLGAKTSQDEAGTAAYKTVELDEFLQGAATQHREIQEQPSDDFMALFPRLSIRSGGVRSGFRHVDTDAQPEEITTLLRIFKHPSAAGRDSIVVHEVEPTWQSLDDEDVFVLDKGDKIWVWQGKKCSPMEKAKAAQVVNDLTLAKHIDVEVLSQTESRAHVVVDMLGGKDISQDAYRARRPVSSSIAESRPRKLFRLSDATGQLSFDLVKEGQPVHRTDFESKDVFLLDVGKAIWVWRGLGASAAERAMWLNVAQSYVRQLQDGSDPAAYLTPLAAVVEGNESPAFFKAIEV</sequence>
<dbReference type="Pfam" id="PF00626">
    <property type="entry name" value="Gelsolin"/>
    <property type="match status" value="3"/>
</dbReference>
<dbReference type="GO" id="GO:0051015">
    <property type="term" value="F:actin filament binding"/>
    <property type="evidence" value="ECO:0007669"/>
    <property type="project" value="InterPro"/>
</dbReference>
<gene>
    <name evidence="2" type="primary">sevA</name>
    <name evidence="2" type="ORF">LSUE1_G010268</name>
</gene>
<feature type="domain" description="Gelsolin-like" evidence="1">
    <location>
        <begin position="64"/>
        <end position="146"/>
    </location>
</feature>
<dbReference type="InterPro" id="IPR007122">
    <property type="entry name" value="Villin/Gelsolin"/>
</dbReference>
<dbReference type="CDD" id="cd11290">
    <property type="entry name" value="gelsolin_S1_like"/>
    <property type="match status" value="1"/>
</dbReference>
<dbReference type="GO" id="GO:0008154">
    <property type="term" value="P:actin polymerization or depolymerization"/>
    <property type="evidence" value="ECO:0007669"/>
    <property type="project" value="TreeGrafter"/>
</dbReference>
<keyword evidence="3" id="KW-1185">Reference proteome</keyword>
<dbReference type="AlphaFoldDB" id="A0A8T9CAF0"/>
<dbReference type="GO" id="GO:0015629">
    <property type="term" value="C:actin cytoskeleton"/>
    <property type="evidence" value="ECO:0007669"/>
    <property type="project" value="TreeGrafter"/>
</dbReference>
<name>A0A8T9CAF0_9HELO</name>
<dbReference type="OrthoDB" id="6375767at2759"/>
<feature type="domain" description="Gelsolin-like" evidence="1">
    <location>
        <begin position="317"/>
        <end position="387"/>
    </location>
</feature>
<dbReference type="PRINTS" id="PR00597">
    <property type="entry name" value="GELSOLIN"/>
</dbReference>
<evidence type="ECO:0000259" key="1">
    <source>
        <dbReference type="Pfam" id="PF00626"/>
    </source>
</evidence>